<dbReference type="Gene3D" id="3.40.50.1820">
    <property type="entry name" value="alpha/beta hydrolase"/>
    <property type="match status" value="1"/>
</dbReference>
<dbReference type="EMBL" id="KN846988">
    <property type="protein sequence ID" value="KIW92981.1"/>
    <property type="molecule type" value="Genomic_DNA"/>
</dbReference>
<protein>
    <recommendedName>
        <fullName evidence="2">Alpha/beta hydrolase fold-3 domain-containing protein</fullName>
    </recommendedName>
</protein>
<dbReference type="HOGENOM" id="CLU_042179_1_1_1"/>
<accession>A0A0D2ESZ2</accession>
<evidence type="ECO:0000313" key="3">
    <source>
        <dbReference type="EMBL" id="KIW92981.1"/>
    </source>
</evidence>
<sequence>MSRSQAHDERNRAVRGGMSSLEAALSVSAPTQDIVTSECVRLGQTVKAEDVPDSDGAKVHWIGDSSAPSAILYFHGGGLGLPAMPGHIAFLVDTQQRLAKEGKPFSIAFVEYGLSPQHRFPTQYRQAVQALKTVLQSGRKPSDVIIGGDSAGGNLTLGILSATKHSHPGIPSLELDSPLKGALLISPWVDLSVGTSKSWIENQDKDIVSTTIIPELVGNLVSDDERGEFSDPARADSKWWAGTPVTSILALAGTHELFYDDIREVCQKLKEAGLNVEAVECPKQVHIDCMLDAQSGLEHGTMSHAIWDWLKKVL</sequence>
<dbReference type="InterPro" id="IPR029058">
    <property type="entry name" value="AB_hydrolase_fold"/>
</dbReference>
<organism evidence="3 4">
    <name type="scientific">Cladophialophora bantiana (strain ATCC 10958 / CBS 173.52 / CDC B-1940 / NIH 8579)</name>
    <name type="common">Xylohypha bantiana</name>
    <dbReference type="NCBI Taxonomy" id="1442370"/>
    <lineage>
        <taxon>Eukaryota</taxon>
        <taxon>Fungi</taxon>
        <taxon>Dikarya</taxon>
        <taxon>Ascomycota</taxon>
        <taxon>Pezizomycotina</taxon>
        <taxon>Eurotiomycetes</taxon>
        <taxon>Chaetothyriomycetidae</taxon>
        <taxon>Chaetothyriales</taxon>
        <taxon>Herpotrichiellaceae</taxon>
        <taxon>Cladophialophora</taxon>
    </lineage>
</organism>
<dbReference type="RefSeq" id="XP_016619650.1">
    <property type="nucleotide sequence ID" value="XM_016764568.1"/>
</dbReference>
<evidence type="ECO:0000256" key="1">
    <source>
        <dbReference type="ARBA" id="ARBA00022801"/>
    </source>
</evidence>
<dbReference type="GeneID" id="27699758"/>
<dbReference type="Pfam" id="PF07859">
    <property type="entry name" value="Abhydrolase_3"/>
    <property type="match status" value="1"/>
</dbReference>
<reference evidence="3" key="1">
    <citation type="submission" date="2015-01" db="EMBL/GenBank/DDBJ databases">
        <title>The Genome Sequence of Cladophialophora bantiana CBS 173.52.</title>
        <authorList>
            <consortium name="The Broad Institute Genomics Platform"/>
            <person name="Cuomo C."/>
            <person name="de Hoog S."/>
            <person name="Gorbushina A."/>
            <person name="Stielow B."/>
            <person name="Teixiera M."/>
            <person name="Abouelleil A."/>
            <person name="Chapman S.B."/>
            <person name="Priest M."/>
            <person name="Young S.K."/>
            <person name="Wortman J."/>
            <person name="Nusbaum C."/>
            <person name="Birren B."/>
        </authorList>
    </citation>
    <scope>NUCLEOTIDE SEQUENCE [LARGE SCALE GENOMIC DNA]</scope>
    <source>
        <strain evidence="3">CBS 173.52</strain>
    </source>
</reference>
<dbReference type="PANTHER" id="PTHR48081:SF31">
    <property type="entry name" value="STERYL ACETYL HYDROLASE MUG81-RELATED"/>
    <property type="match status" value="1"/>
</dbReference>
<dbReference type="InterPro" id="IPR013094">
    <property type="entry name" value="AB_hydrolase_3"/>
</dbReference>
<name>A0A0D2ESZ2_CLAB1</name>
<gene>
    <name evidence="3" type="ORF">Z519_06830</name>
</gene>
<evidence type="ECO:0000313" key="4">
    <source>
        <dbReference type="Proteomes" id="UP000053789"/>
    </source>
</evidence>
<dbReference type="AlphaFoldDB" id="A0A0D2ESZ2"/>
<dbReference type="Proteomes" id="UP000053789">
    <property type="component" value="Unassembled WGS sequence"/>
</dbReference>
<dbReference type="InterPro" id="IPR050300">
    <property type="entry name" value="GDXG_lipolytic_enzyme"/>
</dbReference>
<dbReference type="SUPFAM" id="SSF53474">
    <property type="entry name" value="alpha/beta-Hydrolases"/>
    <property type="match status" value="1"/>
</dbReference>
<dbReference type="VEuPathDB" id="FungiDB:Z519_06830"/>
<evidence type="ECO:0000259" key="2">
    <source>
        <dbReference type="Pfam" id="PF07859"/>
    </source>
</evidence>
<dbReference type="GO" id="GO:0016787">
    <property type="term" value="F:hydrolase activity"/>
    <property type="evidence" value="ECO:0007669"/>
    <property type="project" value="UniProtKB-KW"/>
</dbReference>
<dbReference type="PANTHER" id="PTHR48081">
    <property type="entry name" value="AB HYDROLASE SUPERFAMILY PROTEIN C4A8.06C"/>
    <property type="match status" value="1"/>
</dbReference>
<keyword evidence="1" id="KW-0378">Hydrolase</keyword>
<proteinExistence type="predicted"/>
<feature type="domain" description="Alpha/beta hydrolase fold-3" evidence="2">
    <location>
        <begin position="71"/>
        <end position="286"/>
    </location>
</feature>
<dbReference type="OrthoDB" id="2152029at2759"/>
<keyword evidence="4" id="KW-1185">Reference proteome</keyword>